<evidence type="ECO:0000313" key="3">
    <source>
        <dbReference type="Proteomes" id="UP000005408"/>
    </source>
</evidence>
<dbReference type="AlphaFoldDB" id="A0A8W8NUJ6"/>
<organism evidence="2 3">
    <name type="scientific">Magallana gigas</name>
    <name type="common">Pacific oyster</name>
    <name type="synonym">Crassostrea gigas</name>
    <dbReference type="NCBI Taxonomy" id="29159"/>
    <lineage>
        <taxon>Eukaryota</taxon>
        <taxon>Metazoa</taxon>
        <taxon>Spiralia</taxon>
        <taxon>Lophotrochozoa</taxon>
        <taxon>Mollusca</taxon>
        <taxon>Bivalvia</taxon>
        <taxon>Autobranchia</taxon>
        <taxon>Pteriomorphia</taxon>
        <taxon>Ostreida</taxon>
        <taxon>Ostreoidea</taxon>
        <taxon>Ostreidae</taxon>
        <taxon>Magallana</taxon>
    </lineage>
</organism>
<evidence type="ECO:0000313" key="2">
    <source>
        <dbReference type="EnsemblMetazoa" id="G7648.1:cds"/>
    </source>
</evidence>
<feature type="region of interest" description="Disordered" evidence="1">
    <location>
        <begin position="57"/>
        <end position="96"/>
    </location>
</feature>
<evidence type="ECO:0000256" key="1">
    <source>
        <dbReference type="SAM" id="MobiDB-lite"/>
    </source>
</evidence>
<keyword evidence="3" id="KW-1185">Reference proteome</keyword>
<dbReference type="EnsemblMetazoa" id="G7648.1">
    <property type="protein sequence ID" value="G7648.1:cds"/>
    <property type="gene ID" value="G7648"/>
</dbReference>
<accession>A0A8W8NUJ6</accession>
<reference evidence="2" key="1">
    <citation type="submission" date="2022-08" db="UniProtKB">
        <authorList>
            <consortium name="EnsemblMetazoa"/>
        </authorList>
    </citation>
    <scope>IDENTIFICATION</scope>
    <source>
        <strain evidence="2">05x7-T-G4-1.051#20</strain>
    </source>
</reference>
<name>A0A8W8NUJ6_MAGGI</name>
<protein>
    <submittedName>
        <fullName evidence="2">Uncharacterized protein</fullName>
    </submittedName>
</protein>
<sequence>MVSKAFMPRAPKKIVFQRKEPSGKFEENGIGGHRQKQIRTLDLPASQTRTIRSILKEERTNRNKVLSHPSRHGGSSGHCRTSFPRPMPHSAQQRRH</sequence>
<proteinExistence type="predicted"/>
<dbReference type="Proteomes" id="UP000005408">
    <property type="component" value="Unassembled WGS sequence"/>
</dbReference>